<dbReference type="PANTHER" id="PTHR10625">
    <property type="entry name" value="HISTONE DEACETYLASE HDAC1-RELATED"/>
    <property type="match status" value="1"/>
</dbReference>
<evidence type="ECO:0000256" key="7">
    <source>
        <dbReference type="ARBA" id="ARBA00022801"/>
    </source>
</evidence>
<keyword evidence="5" id="KW-0479">Metal-binding</keyword>
<evidence type="ECO:0000256" key="8">
    <source>
        <dbReference type="ARBA" id="ARBA00022833"/>
    </source>
</evidence>
<dbReference type="InterPro" id="IPR037138">
    <property type="entry name" value="His_deacetylse_dom_sf"/>
</dbReference>
<dbReference type="InterPro" id="IPR023696">
    <property type="entry name" value="Ureohydrolase_dom_sf"/>
</dbReference>
<keyword evidence="6" id="KW-0863">Zinc-finger</keyword>
<dbReference type="InterPro" id="IPR013083">
    <property type="entry name" value="Znf_RING/FYVE/PHD"/>
</dbReference>
<keyword evidence="16" id="KW-1185">Reference proteome</keyword>
<protein>
    <recommendedName>
        <fullName evidence="3">histone deacetylase</fullName>
        <ecNumber evidence="3">3.5.1.98</ecNumber>
    </recommendedName>
</protein>
<evidence type="ECO:0000313" key="15">
    <source>
        <dbReference type="EMBL" id="CBK21848.2"/>
    </source>
</evidence>
<keyword evidence="4" id="KW-0678">Repressor</keyword>
<comment type="subcellular location">
    <subcellularLocation>
        <location evidence="1">Nucleus</location>
    </subcellularLocation>
</comment>
<organism evidence="15">
    <name type="scientific">Blastocystis hominis</name>
    <dbReference type="NCBI Taxonomy" id="12968"/>
    <lineage>
        <taxon>Eukaryota</taxon>
        <taxon>Sar</taxon>
        <taxon>Stramenopiles</taxon>
        <taxon>Bigyra</taxon>
        <taxon>Opalozoa</taxon>
        <taxon>Opalinata</taxon>
        <taxon>Blastocystidae</taxon>
        <taxon>Blastocystis</taxon>
    </lineage>
</organism>
<dbReference type="SUPFAM" id="SSF52768">
    <property type="entry name" value="Arginase/deacetylase"/>
    <property type="match status" value="1"/>
</dbReference>
<feature type="compositionally biased region" description="Basic and acidic residues" evidence="13">
    <location>
        <begin position="116"/>
        <end position="127"/>
    </location>
</feature>
<comment type="similarity">
    <text evidence="2">Belongs to the histone deacetylase family. HD type 2 subfamily.</text>
</comment>
<dbReference type="GO" id="GO:0040029">
    <property type="term" value="P:epigenetic regulation of gene expression"/>
    <property type="evidence" value="ECO:0007669"/>
    <property type="project" value="TreeGrafter"/>
</dbReference>
<evidence type="ECO:0000256" key="3">
    <source>
        <dbReference type="ARBA" id="ARBA00012111"/>
    </source>
</evidence>
<dbReference type="GO" id="GO:0141221">
    <property type="term" value="F:histone deacetylase activity, hydrolytic mechanism"/>
    <property type="evidence" value="ECO:0007669"/>
    <property type="project" value="UniProtKB-EC"/>
</dbReference>
<dbReference type="GO" id="GO:0005737">
    <property type="term" value="C:cytoplasm"/>
    <property type="evidence" value="ECO:0007669"/>
    <property type="project" value="TreeGrafter"/>
</dbReference>
<reference evidence="15" key="1">
    <citation type="submission" date="2010-02" db="EMBL/GenBank/DDBJ databases">
        <title>Sequencing and annotation of the Blastocystis hominis genome.</title>
        <authorList>
            <person name="Wincker P."/>
        </authorList>
    </citation>
    <scope>NUCLEOTIDE SEQUENCE</scope>
    <source>
        <strain evidence="15">Singapore isolate B</strain>
    </source>
</reference>
<proteinExistence type="inferred from homology"/>
<keyword evidence="11" id="KW-0804">Transcription</keyword>
<dbReference type="SUPFAM" id="SSF57903">
    <property type="entry name" value="FYVE/PHD zinc finger"/>
    <property type="match status" value="1"/>
</dbReference>
<dbReference type="InterPro" id="IPR023801">
    <property type="entry name" value="His_deacetylse_dom"/>
</dbReference>
<dbReference type="AlphaFoldDB" id="D8M1A9"/>
<dbReference type="InParanoid" id="D8M1A9"/>
<evidence type="ECO:0000256" key="13">
    <source>
        <dbReference type="SAM" id="MobiDB-lite"/>
    </source>
</evidence>
<evidence type="ECO:0000256" key="2">
    <source>
        <dbReference type="ARBA" id="ARBA00007738"/>
    </source>
</evidence>
<dbReference type="InterPro" id="IPR001965">
    <property type="entry name" value="Znf_PHD"/>
</dbReference>
<keyword evidence="7" id="KW-0378">Hydrolase</keyword>
<evidence type="ECO:0000256" key="4">
    <source>
        <dbReference type="ARBA" id="ARBA00022491"/>
    </source>
</evidence>
<dbReference type="CDD" id="cd15489">
    <property type="entry name" value="PHD_SF"/>
    <property type="match status" value="1"/>
</dbReference>
<dbReference type="Gene3D" id="3.30.40.10">
    <property type="entry name" value="Zinc/RING finger domain, C3HC4 (zinc finger)"/>
    <property type="match status" value="1"/>
</dbReference>
<evidence type="ECO:0000256" key="11">
    <source>
        <dbReference type="ARBA" id="ARBA00023163"/>
    </source>
</evidence>
<feature type="region of interest" description="Disordered" evidence="13">
    <location>
        <begin position="105"/>
        <end position="140"/>
    </location>
</feature>
<sequence length="492" mass="56361">MDSCRTRKILRRIQTLWEGLEAYLHNRNNANIDSNPHTRPEILSQKRLLHEIRSDERRRRANRSSVLWGVSERVRVRAAAGTSRGNGRVVDHGVVVRVLRVQQRDDRGVPRAGKIPPDRQENRDCRYRHPPRQRHRADSPEIQPSRAVFVLVLAHLFPRFDWLNGFFVQDLHHDYEFYPGTGKTDHLTDNIYNQPLQPLWETEQYLRFHGGRVLFRHAVSARLLPLLRSFGPDLILVSSGFDGGYGDVGNQRFIPTIQAGMDLKIEDYAWVLGKVMEVASVCCDGRVVSLLEGGYGSYKRQKGSNDTALVREPLAKNVAGHLRGLLGDFVGEKESSNSRGSAGNRGNRGSVCGCGELRDEEMIECAVGKKCGGWVHYSCAGIEMGSHQESDEPFICRWCRAEGVNLQEARKEKEEKEKEKEREKERAMQEKEEEKMTMRLRSRKKDADGGYYGGYRRDGESDEENHPRRKRARYSGYGHASRESILDEDYEQ</sequence>
<dbReference type="GeneID" id="24919169"/>
<name>D8M1A9_BLAHO</name>
<keyword evidence="12" id="KW-0539">Nucleus</keyword>
<gene>
    <name evidence="15" type="ORF">GSBLH_T00001951001</name>
</gene>
<keyword evidence="10" id="KW-0805">Transcription regulation</keyword>
<keyword evidence="9" id="KW-0156">Chromatin regulator</keyword>
<keyword evidence="8" id="KW-0862">Zinc</keyword>
<dbReference type="InterPro" id="IPR011011">
    <property type="entry name" value="Znf_FYVE_PHD"/>
</dbReference>
<evidence type="ECO:0000313" key="16">
    <source>
        <dbReference type="Proteomes" id="UP000008312"/>
    </source>
</evidence>
<dbReference type="Proteomes" id="UP000008312">
    <property type="component" value="Unassembled WGS sequence"/>
</dbReference>
<accession>D8M1A9</accession>
<evidence type="ECO:0000256" key="9">
    <source>
        <dbReference type="ARBA" id="ARBA00022853"/>
    </source>
</evidence>
<evidence type="ECO:0000256" key="1">
    <source>
        <dbReference type="ARBA" id="ARBA00004123"/>
    </source>
</evidence>
<dbReference type="PANTHER" id="PTHR10625:SF5">
    <property type="entry name" value="HISTONE DEACETYLASE"/>
    <property type="match status" value="1"/>
</dbReference>
<dbReference type="EC" id="3.5.1.98" evidence="3"/>
<feature type="domain" description="Zinc finger PHD-type" evidence="14">
    <location>
        <begin position="351"/>
        <end position="400"/>
    </location>
</feature>
<evidence type="ECO:0000256" key="5">
    <source>
        <dbReference type="ARBA" id="ARBA00022723"/>
    </source>
</evidence>
<evidence type="ECO:0000256" key="10">
    <source>
        <dbReference type="ARBA" id="ARBA00023015"/>
    </source>
</evidence>
<evidence type="ECO:0000256" key="12">
    <source>
        <dbReference type="ARBA" id="ARBA00023242"/>
    </source>
</evidence>
<dbReference type="Pfam" id="PF00850">
    <property type="entry name" value="Hist_deacetyl"/>
    <property type="match status" value="1"/>
</dbReference>
<dbReference type="RefSeq" id="XP_012895896.1">
    <property type="nucleotide sequence ID" value="XM_013040442.1"/>
</dbReference>
<dbReference type="SMART" id="SM00249">
    <property type="entry name" value="PHD"/>
    <property type="match status" value="1"/>
</dbReference>
<evidence type="ECO:0000259" key="14">
    <source>
        <dbReference type="SMART" id="SM00249"/>
    </source>
</evidence>
<dbReference type="OrthoDB" id="206754at2759"/>
<evidence type="ECO:0000256" key="6">
    <source>
        <dbReference type="ARBA" id="ARBA00022771"/>
    </source>
</evidence>
<dbReference type="GO" id="GO:0000118">
    <property type="term" value="C:histone deacetylase complex"/>
    <property type="evidence" value="ECO:0007669"/>
    <property type="project" value="TreeGrafter"/>
</dbReference>
<feature type="compositionally biased region" description="Basic and acidic residues" evidence="13">
    <location>
        <begin position="409"/>
        <end position="437"/>
    </location>
</feature>
<feature type="region of interest" description="Disordered" evidence="13">
    <location>
        <begin position="409"/>
        <end position="492"/>
    </location>
</feature>
<dbReference type="GO" id="GO:0008270">
    <property type="term" value="F:zinc ion binding"/>
    <property type="evidence" value="ECO:0007669"/>
    <property type="project" value="UniProtKB-KW"/>
</dbReference>
<dbReference type="Gene3D" id="3.40.800.20">
    <property type="entry name" value="Histone deacetylase domain"/>
    <property type="match status" value="1"/>
</dbReference>
<dbReference type="EMBL" id="FN668645">
    <property type="protein sequence ID" value="CBK21848.2"/>
    <property type="molecule type" value="Genomic_DNA"/>
</dbReference>